<feature type="chain" id="PRO_5047113984" evidence="2">
    <location>
        <begin position="27"/>
        <end position="216"/>
    </location>
</feature>
<evidence type="ECO:0000313" key="4">
    <source>
        <dbReference type="Proteomes" id="UP000294003"/>
    </source>
</evidence>
<sequence>MYHNNCKNAAIALSALAFVVANGAMAQDMPMEQPMSPSPTVTRAPLNSVLPIVNGSAPIPVPAASPVWSWYNTTVTKTVVVDELTTACPTPTVLTFDDCEYTASVPFQTLVVTNCPCTVTSVNRTHPHLVPLPPGRRGPRAYAPLAAAAPAAPAVPARAARGTAGPGPRGRGAAPKAAPVPPSVSPGIQISGADAGQRSSGVLGLLAAALLGLAAL</sequence>
<name>A0ABY0GS53_9PEZI</name>
<evidence type="ECO:0000256" key="2">
    <source>
        <dbReference type="SAM" id="SignalP"/>
    </source>
</evidence>
<gene>
    <name evidence="3" type="ORF">DL762_009972</name>
</gene>
<reference evidence="3 4" key="1">
    <citation type="submission" date="2018-06" db="EMBL/GenBank/DDBJ databases">
        <title>Complete Genomes of Monosporascus.</title>
        <authorList>
            <person name="Robinson A.J."/>
            <person name="Natvig D.O."/>
        </authorList>
    </citation>
    <scope>NUCLEOTIDE SEQUENCE [LARGE SCALE GENOMIC DNA]</scope>
    <source>
        <strain evidence="3 4">CBS 609.92</strain>
    </source>
</reference>
<protein>
    <submittedName>
        <fullName evidence="3">Uncharacterized protein</fullName>
    </submittedName>
</protein>
<keyword evidence="4" id="KW-1185">Reference proteome</keyword>
<evidence type="ECO:0000313" key="3">
    <source>
        <dbReference type="EMBL" id="RYO75434.1"/>
    </source>
</evidence>
<comment type="caution">
    <text evidence="3">The sequence shown here is derived from an EMBL/GenBank/DDBJ whole genome shotgun (WGS) entry which is preliminary data.</text>
</comment>
<feature type="compositionally biased region" description="Low complexity" evidence="1">
    <location>
        <begin position="154"/>
        <end position="163"/>
    </location>
</feature>
<evidence type="ECO:0000256" key="1">
    <source>
        <dbReference type="SAM" id="MobiDB-lite"/>
    </source>
</evidence>
<feature type="signal peptide" evidence="2">
    <location>
        <begin position="1"/>
        <end position="26"/>
    </location>
</feature>
<keyword evidence="2" id="KW-0732">Signal</keyword>
<dbReference type="Proteomes" id="UP000294003">
    <property type="component" value="Unassembled WGS sequence"/>
</dbReference>
<organism evidence="3 4">
    <name type="scientific">Monosporascus cannonballus</name>
    <dbReference type="NCBI Taxonomy" id="155416"/>
    <lineage>
        <taxon>Eukaryota</taxon>
        <taxon>Fungi</taxon>
        <taxon>Dikarya</taxon>
        <taxon>Ascomycota</taxon>
        <taxon>Pezizomycotina</taxon>
        <taxon>Sordariomycetes</taxon>
        <taxon>Xylariomycetidae</taxon>
        <taxon>Xylariales</taxon>
        <taxon>Xylariales incertae sedis</taxon>
        <taxon>Monosporascus</taxon>
    </lineage>
</organism>
<proteinExistence type="predicted"/>
<dbReference type="EMBL" id="QJNS01000703">
    <property type="protein sequence ID" value="RYO75434.1"/>
    <property type="molecule type" value="Genomic_DNA"/>
</dbReference>
<accession>A0ABY0GS53</accession>
<feature type="region of interest" description="Disordered" evidence="1">
    <location>
        <begin position="154"/>
        <end position="192"/>
    </location>
</feature>